<evidence type="ECO:0008006" key="4">
    <source>
        <dbReference type="Google" id="ProtNLM"/>
    </source>
</evidence>
<reference evidence="2 3" key="1">
    <citation type="journal article" date="2012" name="J. Bacteriol.">
        <title>Draft Genome Sequence of an Ammonia-Oxidizing Archaeon, "Candidatus Nitrosopumilus koreensis" AR1, from Marine Sediment.</title>
        <authorList>
            <person name="Park S.J."/>
            <person name="Kim J.G."/>
            <person name="Jung M.Y."/>
            <person name="Kim S.J."/>
            <person name="Cha I.T."/>
            <person name="Kwon K."/>
            <person name="Lee J.H."/>
            <person name="Rhee S.K."/>
        </authorList>
    </citation>
    <scope>NUCLEOTIDE SEQUENCE [LARGE SCALE GENOMIC DNA]</scope>
    <source>
        <strain evidence="2 3">AR1</strain>
    </source>
</reference>
<dbReference type="GeneID" id="13724680"/>
<evidence type="ECO:0000313" key="3">
    <source>
        <dbReference type="Proteomes" id="UP000006101"/>
    </source>
</evidence>
<keyword evidence="1" id="KW-0812">Transmembrane</keyword>
<organism evidence="2 3">
    <name type="scientific">Candidatus Nitrosopumilus koreensis AR1</name>
    <dbReference type="NCBI Taxonomy" id="1229908"/>
    <lineage>
        <taxon>Archaea</taxon>
        <taxon>Nitrososphaerota</taxon>
        <taxon>Nitrososphaeria</taxon>
        <taxon>Nitrosopumilales</taxon>
        <taxon>Nitrosopumilaceae</taxon>
        <taxon>Nitrosopumilus</taxon>
    </lineage>
</organism>
<protein>
    <recommendedName>
        <fullName evidence="4">Late embryogenesis abundant protein LEA-2 subgroup domain-containing protein</fullName>
    </recommendedName>
</protein>
<accession>K0B669</accession>
<dbReference type="KEGG" id="nkr:NKOR_09220"/>
<evidence type="ECO:0000256" key="1">
    <source>
        <dbReference type="SAM" id="Phobius"/>
    </source>
</evidence>
<dbReference type="HOGENOM" id="CLU_1615232_0_0_2"/>
<gene>
    <name evidence="2" type="ORF">NKOR_09220</name>
</gene>
<proteinExistence type="predicted"/>
<dbReference type="Proteomes" id="UP000006101">
    <property type="component" value="Chromosome"/>
</dbReference>
<dbReference type="SUPFAM" id="SSF117070">
    <property type="entry name" value="LEA14-like"/>
    <property type="match status" value="1"/>
</dbReference>
<dbReference type="AlphaFoldDB" id="K0B669"/>
<dbReference type="PATRIC" id="fig|1229908.8.peg.1989"/>
<name>K0B669_9ARCH</name>
<keyword evidence="1" id="KW-1133">Transmembrane helix</keyword>
<dbReference type="RefSeq" id="WP_014964070.1">
    <property type="nucleotide sequence ID" value="NC_018655.1"/>
</dbReference>
<keyword evidence="1" id="KW-0472">Membrane</keyword>
<keyword evidence="3" id="KW-1185">Reference proteome</keyword>
<dbReference type="EMBL" id="CP003842">
    <property type="protein sequence ID" value="AFS81693.1"/>
    <property type="molecule type" value="Genomic_DNA"/>
</dbReference>
<dbReference type="STRING" id="1229908.NKOR_09220"/>
<sequence>MTVYVAIAGVLALMGGIVYYASLDNAQLEQAEIELFSVELRDVDEVKNQAKFDVTFLVKNPSDKAFTVGVIDYHLFTNGIELGSGQYSAMDVALPGRAVFSSGDQIPLKSTFVLTKSETTPEIYEDMINEKINSFSAEGILTTQTSWSTIDKEFSTGF</sequence>
<evidence type="ECO:0000313" key="2">
    <source>
        <dbReference type="EMBL" id="AFS81693.1"/>
    </source>
</evidence>
<feature type="transmembrane region" description="Helical" evidence="1">
    <location>
        <begin position="6"/>
        <end position="23"/>
    </location>
</feature>
<dbReference type="Gene3D" id="2.60.40.1820">
    <property type="match status" value="1"/>
</dbReference>